<dbReference type="GO" id="GO:0003723">
    <property type="term" value="F:RNA binding"/>
    <property type="evidence" value="ECO:0007669"/>
    <property type="project" value="UniProtKB-KW"/>
</dbReference>
<dbReference type="GO" id="GO:0006364">
    <property type="term" value="P:rRNA processing"/>
    <property type="evidence" value="ECO:0007669"/>
    <property type="project" value="TreeGrafter"/>
</dbReference>
<dbReference type="GO" id="GO:0034475">
    <property type="term" value="P:U4 snRNA 3'-end processing"/>
    <property type="evidence" value="ECO:0007669"/>
    <property type="project" value="TreeGrafter"/>
</dbReference>
<evidence type="ECO:0000256" key="1">
    <source>
        <dbReference type="ARBA" id="ARBA00022884"/>
    </source>
</evidence>
<dbReference type="InterPro" id="IPR036389">
    <property type="entry name" value="RNase_III_sf"/>
</dbReference>
<dbReference type="PROSITE" id="PS50142">
    <property type="entry name" value="RNASE_3_2"/>
    <property type="match status" value="1"/>
</dbReference>
<proteinExistence type="predicted"/>
<feature type="compositionally biased region" description="Basic and acidic residues" evidence="2">
    <location>
        <begin position="491"/>
        <end position="509"/>
    </location>
</feature>
<dbReference type="InterPro" id="IPR000999">
    <property type="entry name" value="RNase_III_dom"/>
</dbReference>
<dbReference type="OrthoDB" id="2392202at2759"/>
<dbReference type="SUPFAM" id="SSF69065">
    <property type="entry name" value="RNase III domain-like"/>
    <property type="match status" value="1"/>
</dbReference>
<dbReference type="CDD" id="cd00593">
    <property type="entry name" value="RIBOc"/>
    <property type="match status" value="1"/>
</dbReference>
<name>A0A6A5SJW0_9PLEO</name>
<evidence type="ECO:0000259" key="3">
    <source>
        <dbReference type="PROSITE" id="PS50142"/>
    </source>
</evidence>
<feature type="region of interest" description="Disordered" evidence="2">
    <location>
        <begin position="433"/>
        <end position="509"/>
    </location>
</feature>
<sequence length="509" mass="56937">MTMVQARPMTTIHGCSGGAVLARAFVSHRTFLSIFPSPTPAPALFAPASMATPKRAGSFNHYGRDQQNKKHQPGHDRHAKAQKQHFVYNANPKPAVLSAKDMQTGLVALLDRFVADETTAGADKDALHHAHELRRLLCARNNTTSSKTKRELDEKRPDKSITVVIPDYVERKVRAAKDLPPLPPITEPHLHEAVFTHRSAIFDPSIPGSVLGEDLSLDYERLELLGDAYLELIASRALYNRFPHVDVPELCKWRERLVENATLSKFSEAYGFPDRLKHRAVWDKTSKQYHKVVADIVEAYIAGIVLSDPENGFATAEEWMTELWAPQLLSFREKIIENPQARHELERLVLGRGVKLLTREEKPMTYDSDNVQQFHIGIYLTGWGYQDEWLGSGEGQNKVQAGVAAAADALKRDGPVLKDAMRQKAELRAVQLREKEEKDKAEGGAKQQVASGIAETSGSMKDKGAEEVTQKKRKTDGEAASPDKNKKKYKKEKETAQQKRKASTDNDRS</sequence>
<gene>
    <name evidence="4" type="ORF">EJ02DRAFT_456277</name>
</gene>
<feature type="compositionally biased region" description="Basic and acidic residues" evidence="2">
    <location>
        <begin position="460"/>
        <end position="484"/>
    </location>
</feature>
<dbReference type="Proteomes" id="UP000800038">
    <property type="component" value="Unassembled WGS sequence"/>
</dbReference>
<dbReference type="Gene3D" id="1.10.1520.10">
    <property type="entry name" value="Ribonuclease III domain"/>
    <property type="match status" value="1"/>
</dbReference>
<evidence type="ECO:0000313" key="4">
    <source>
        <dbReference type="EMBL" id="KAF1940102.1"/>
    </source>
</evidence>
<accession>A0A6A5SJW0</accession>
<organism evidence="4 5">
    <name type="scientific">Clathrospora elynae</name>
    <dbReference type="NCBI Taxonomy" id="706981"/>
    <lineage>
        <taxon>Eukaryota</taxon>
        <taxon>Fungi</taxon>
        <taxon>Dikarya</taxon>
        <taxon>Ascomycota</taxon>
        <taxon>Pezizomycotina</taxon>
        <taxon>Dothideomycetes</taxon>
        <taxon>Pleosporomycetidae</taxon>
        <taxon>Pleosporales</taxon>
        <taxon>Diademaceae</taxon>
        <taxon>Clathrospora</taxon>
    </lineage>
</organism>
<dbReference type="EMBL" id="ML976068">
    <property type="protein sequence ID" value="KAF1940102.1"/>
    <property type="molecule type" value="Genomic_DNA"/>
</dbReference>
<keyword evidence="5" id="KW-1185">Reference proteome</keyword>
<dbReference type="GO" id="GO:0004525">
    <property type="term" value="F:ribonuclease III activity"/>
    <property type="evidence" value="ECO:0007669"/>
    <property type="project" value="InterPro"/>
</dbReference>
<dbReference type="Pfam" id="PF00636">
    <property type="entry name" value="Ribonuclease_3"/>
    <property type="match status" value="1"/>
</dbReference>
<keyword evidence="1" id="KW-0694">RNA-binding</keyword>
<feature type="region of interest" description="Disordered" evidence="2">
    <location>
        <begin position="59"/>
        <end position="81"/>
    </location>
</feature>
<feature type="domain" description="RNase III" evidence="3">
    <location>
        <begin position="166"/>
        <end position="309"/>
    </location>
</feature>
<dbReference type="SMART" id="SM00535">
    <property type="entry name" value="RIBOc"/>
    <property type="match status" value="1"/>
</dbReference>
<evidence type="ECO:0000313" key="5">
    <source>
        <dbReference type="Proteomes" id="UP000800038"/>
    </source>
</evidence>
<feature type="compositionally biased region" description="Polar residues" evidence="2">
    <location>
        <begin position="448"/>
        <end position="459"/>
    </location>
</feature>
<evidence type="ECO:0000256" key="2">
    <source>
        <dbReference type="SAM" id="MobiDB-lite"/>
    </source>
</evidence>
<dbReference type="GO" id="GO:0005654">
    <property type="term" value="C:nucleoplasm"/>
    <property type="evidence" value="ECO:0007669"/>
    <property type="project" value="TreeGrafter"/>
</dbReference>
<feature type="compositionally biased region" description="Basic and acidic residues" evidence="2">
    <location>
        <begin position="433"/>
        <end position="443"/>
    </location>
</feature>
<feature type="compositionally biased region" description="Basic and acidic residues" evidence="2">
    <location>
        <begin position="62"/>
        <end position="76"/>
    </location>
</feature>
<protein>
    <submittedName>
        <fullName evidence="4">Ribonuclease III</fullName>
    </submittedName>
</protein>
<dbReference type="GO" id="GO:0006369">
    <property type="term" value="P:termination of RNA polymerase II transcription"/>
    <property type="evidence" value="ECO:0007669"/>
    <property type="project" value="TreeGrafter"/>
</dbReference>
<reference evidence="4" key="1">
    <citation type="journal article" date="2020" name="Stud. Mycol.">
        <title>101 Dothideomycetes genomes: a test case for predicting lifestyles and emergence of pathogens.</title>
        <authorList>
            <person name="Haridas S."/>
            <person name="Albert R."/>
            <person name="Binder M."/>
            <person name="Bloem J."/>
            <person name="Labutti K."/>
            <person name="Salamov A."/>
            <person name="Andreopoulos B."/>
            <person name="Baker S."/>
            <person name="Barry K."/>
            <person name="Bills G."/>
            <person name="Bluhm B."/>
            <person name="Cannon C."/>
            <person name="Castanera R."/>
            <person name="Culley D."/>
            <person name="Daum C."/>
            <person name="Ezra D."/>
            <person name="Gonzalez J."/>
            <person name="Henrissat B."/>
            <person name="Kuo A."/>
            <person name="Liang C."/>
            <person name="Lipzen A."/>
            <person name="Lutzoni F."/>
            <person name="Magnuson J."/>
            <person name="Mondo S."/>
            <person name="Nolan M."/>
            <person name="Ohm R."/>
            <person name="Pangilinan J."/>
            <person name="Park H.-J."/>
            <person name="Ramirez L."/>
            <person name="Alfaro M."/>
            <person name="Sun H."/>
            <person name="Tritt A."/>
            <person name="Yoshinaga Y."/>
            <person name="Zwiers L.-H."/>
            <person name="Turgeon B."/>
            <person name="Goodwin S."/>
            <person name="Spatafora J."/>
            <person name="Crous P."/>
            <person name="Grigoriev I."/>
        </authorList>
    </citation>
    <scope>NUCLEOTIDE SEQUENCE</scope>
    <source>
        <strain evidence="4">CBS 161.51</strain>
    </source>
</reference>
<dbReference type="Gene3D" id="3.30.160.20">
    <property type="match status" value="1"/>
</dbReference>
<dbReference type="AlphaFoldDB" id="A0A6A5SJW0"/>
<dbReference type="PANTHER" id="PTHR11207:SF0">
    <property type="entry name" value="RIBONUCLEASE 3"/>
    <property type="match status" value="1"/>
</dbReference>
<dbReference type="PANTHER" id="PTHR11207">
    <property type="entry name" value="RIBONUCLEASE III"/>
    <property type="match status" value="1"/>
</dbReference>